<evidence type="ECO:0000313" key="2">
    <source>
        <dbReference type="Proteomes" id="UP000031760"/>
    </source>
</evidence>
<keyword evidence="2" id="KW-1185">Reference proteome</keyword>
<dbReference type="EMBL" id="AP014548">
    <property type="protein sequence ID" value="BAO54915.1"/>
    <property type="molecule type" value="Genomic_DNA"/>
</dbReference>
<dbReference type="Proteomes" id="UP000031760">
    <property type="component" value="Chromosome"/>
</dbReference>
<reference evidence="1 2" key="1">
    <citation type="journal article" date="2014" name="Proc. Natl. Acad. Sci. U.S.A.">
        <title>Functional characterization of flavobacteria rhodopsins reveals a unique class of light-driven chloride pump in bacteria.</title>
        <authorList>
            <person name="Yoshizawa S."/>
            <person name="Kumagai Y."/>
            <person name="Kim H."/>
            <person name="Ogura Y."/>
            <person name="Hayashi T."/>
            <person name="Iwasaki W."/>
            <person name="DeLong E.F."/>
            <person name="Kogure K."/>
        </authorList>
    </citation>
    <scope>NUCLEOTIDE SEQUENCE [LARGE SCALE GENOMIC DNA]</scope>
    <source>
        <strain evidence="1 2">S1-08</strain>
    </source>
</reference>
<evidence type="ECO:0000313" key="1">
    <source>
        <dbReference type="EMBL" id="BAO54915.1"/>
    </source>
</evidence>
<dbReference type="KEGG" id="nmf:NMS_0906"/>
<proteinExistence type="predicted"/>
<gene>
    <name evidence="1" type="ORF">NMS_0906</name>
</gene>
<name>W8VQ81_9FLAO</name>
<dbReference type="HOGENOM" id="CLU_3170852_0_0_10"/>
<dbReference type="STRING" id="1454201.NMS_0906"/>
<accession>W8VQ81</accession>
<sequence length="47" mass="5467">MRNDKQERLGQIEKQIPHHFDKLSAAQVRDSKICEVKQAAKSLNTLY</sequence>
<dbReference type="AlphaFoldDB" id="W8VQ81"/>
<protein>
    <submittedName>
        <fullName evidence="1">Uncharacterized protein</fullName>
    </submittedName>
</protein>
<organism evidence="1 2">
    <name type="scientific">Nonlabens marinus S1-08</name>
    <dbReference type="NCBI Taxonomy" id="1454201"/>
    <lineage>
        <taxon>Bacteria</taxon>
        <taxon>Pseudomonadati</taxon>
        <taxon>Bacteroidota</taxon>
        <taxon>Flavobacteriia</taxon>
        <taxon>Flavobacteriales</taxon>
        <taxon>Flavobacteriaceae</taxon>
        <taxon>Nonlabens</taxon>
    </lineage>
</organism>